<evidence type="ECO:0000256" key="3">
    <source>
        <dbReference type="SAM" id="MobiDB-lite"/>
    </source>
</evidence>
<comment type="caution">
    <text evidence="5">The sequence shown here is derived from an EMBL/GenBank/DDBJ whole genome shotgun (WGS) entry which is preliminary data.</text>
</comment>
<feature type="compositionally biased region" description="Polar residues" evidence="3">
    <location>
        <begin position="311"/>
        <end position="323"/>
    </location>
</feature>
<accession>A0AAW0YGG9</accession>
<dbReference type="GO" id="GO:1902716">
    <property type="term" value="C:cell cortex of growing cell tip"/>
    <property type="evidence" value="ECO:0007669"/>
    <property type="project" value="TreeGrafter"/>
</dbReference>
<dbReference type="InterPro" id="IPR039892">
    <property type="entry name" value="Spa2/Sph1"/>
</dbReference>
<keyword evidence="2" id="KW-0175">Coiled coil</keyword>
<gene>
    <name evidence="5" type="ORF">IAR55_006209</name>
</gene>
<dbReference type="Pfam" id="PF23742">
    <property type="entry name" value="VBS_C3G9"/>
    <property type="match status" value="1"/>
</dbReference>
<dbReference type="PANTHER" id="PTHR21601:SF0">
    <property type="entry name" value="PROTEIN SPA2-RELATED"/>
    <property type="match status" value="1"/>
</dbReference>
<dbReference type="RefSeq" id="XP_066800304.1">
    <property type="nucleotide sequence ID" value="XM_066949296.1"/>
</dbReference>
<feature type="compositionally biased region" description="Polar residues" evidence="3">
    <location>
        <begin position="29"/>
        <end position="50"/>
    </location>
</feature>
<feature type="coiled-coil region" evidence="2">
    <location>
        <begin position="462"/>
        <end position="650"/>
    </location>
</feature>
<evidence type="ECO:0000256" key="2">
    <source>
        <dbReference type="SAM" id="Coils"/>
    </source>
</evidence>
<feature type="compositionally biased region" description="Basic and acidic residues" evidence="3">
    <location>
        <begin position="813"/>
        <end position="845"/>
    </location>
</feature>
<feature type="region of interest" description="Disordered" evidence="3">
    <location>
        <begin position="791"/>
        <end position="1028"/>
    </location>
</feature>
<organism evidence="5 6">
    <name type="scientific">Kwoniella newhampshirensis</name>
    <dbReference type="NCBI Taxonomy" id="1651941"/>
    <lineage>
        <taxon>Eukaryota</taxon>
        <taxon>Fungi</taxon>
        <taxon>Dikarya</taxon>
        <taxon>Basidiomycota</taxon>
        <taxon>Agaricomycotina</taxon>
        <taxon>Tremellomycetes</taxon>
        <taxon>Tremellales</taxon>
        <taxon>Cryptococcaceae</taxon>
        <taxon>Kwoniella</taxon>
    </lineage>
</organism>
<feature type="region of interest" description="Disordered" evidence="3">
    <location>
        <begin position="1"/>
        <end position="106"/>
    </location>
</feature>
<dbReference type="InterPro" id="IPR056439">
    <property type="entry name" value="VBS_C3G9"/>
</dbReference>
<evidence type="ECO:0000259" key="4">
    <source>
        <dbReference type="SMART" id="SM00555"/>
    </source>
</evidence>
<feature type="compositionally biased region" description="Low complexity" evidence="3">
    <location>
        <begin position="15"/>
        <end position="28"/>
    </location>
</feature>
<evidence type="ECO:0000313" key="6">
    <source>
        <dbReference type="Proteomes" id="UP001388673"/>
    </source>
</evidence>
<dbReference type="SMART" id="SM00555">
    <property type="entry name" value="GIT"/>
    <property type="match status" value="2"/>
</dbReference>
<dbReference type="GeneID" id="92183467"/>
<feature type="compositionally biased region" description="Low complexity" evidence="3">
    <location>
        <begin position="864"/>
        <end position="875"/>
    </location>
</feature>
<feature type="compositionally biased region" description="Low complexity" evidence="3">
    <location>
        <begin position="361"/>
        <end position="371"/>
    </location>
</feature>
<dbReference type="KEGG" id="kne:92183467"/>
<reference evidence="5 6" key="1">
    <citation type="journal article" date="2024" name="bioRxiv">
        <title>Comparative genomics of Cryptococcus and Kwoniella reveals pathogenesis evolution and contrasting karyotype dynamics via intercentromeric recombination or chromosome fusion.</title>
        <authorList>
            <person name="Coelho M.A."/>
            <person name="David-Palma M."/>
            <person name="Shea T."/>
            <person name="Bowers K."/>
            <person name="McGinley-Smith S."/>
            <person name="Mohammad A.W."/>
            <person name="Gnirke A."/>
            <person name="Yurkov A.M."/>
            <person name="Nowrousian M."/>
            <person name="Sun S."/>
            <person name="Cuomo C.A."/>
            <person name="Heitman J."/>
        </authorList>
    </citation>
    <scope>NUCLEOTIDE SEQUENCE [LARGE SCALE GENOMIC DNA]</scope>
    <source>
        <strain evidence="5 6">CBS 13917</strain>
    </source>
</reference>
<keyword evidence="6" id="KW-1185">Reference proteome</keyword>
<keyword evidence="1" id="KW-0677">Repeat</keyword>
<dbReference type="Pfam" id="PF08518">
    <property type="entry name" value="GIT_SHD"/>
    <property type="match status" value="2"/>
</dbReference>
<feature type="compositionally biased region" description="Basic and acidic residues" evidence="3">
    <location>
        <begin position="974"/>
        <end position="984"/>
    </location>
</feature>
<sequence length="1151" mass="125294">MSMTAPRPFAGGGSSNHAASSSPTTASSLNYSQYGSNSFAGNSIPPTRQLSNPPPSGYGPSSRVGNGSGSGPPPRSMTGGSGSGSGAGGGLRPPGGGSDRKGDSREVARVHWRALKEFLASWLEKESPSSRASAREKLTRLTKLQFQELSTDVYDELMRRMAVDAGNPDGNVPFLPVREDFHPKRNQARQKLATLPKNRFKDLASDVYYELRRRYPEFEEEAARNNQIQYDEPPPAPGPRPAYSHSSSQQSLRDPRIRENPTPPPVRPEFDRLVSSSSSQHQRQGSRGMSQSSHKSRPSRDRDEEILSDNGRGQLQQQRTQANPMAATNEVVVPNKSRLREEEIEVPYARDSQIMDDRRSQLSSRPQSRSSMGGRESRASYGRAGSIVADDATPQAQTRGERERSRTATARADTGEIVSPGLTDDREYYDRMSFSSNVTNKSKMAQQAQANALDEEREQKLRAEYEFRIAGLDRKVVSAERERDEARRSEAQERERRLEWEDEVRGLKERTATHASALRSLQHELDLAKDAVEAAKKRADQSSNGAEEEIAQWRDRYDSLEDEYRRLEEEKIALESGQGRGGDSQQAAVELRSELHSLVDELNSLSTRNDELMTEREQDAMRMNEMEAKVEEYKRKYDAVRIELRNLKATSTMFVSKPVTDDHLPASADGNIADVNVSAFQSAIDGLLAAARSSAPSGVLPAMKAIVEAITEIGEDVKTFEARPNIDVDVSRLESLKHESTTRLNNLMQAARNHAMASGLSPVSLLDAAAGHLSSNVVEIIKLLKIRRSAKTSGPGQDLLGGRRRSSLSIKEMVNREKERKEEVRSANGTWDREYGNGIEERLKESQSSNGPPVMIRRPSDDQPSLPSRTSTSTPIESVRLNGSSSANTTMTSQPMSAQNSMNSIGGGSSGRPNLRINSFQSTSSMGRSDSFDLERKSSMMSDRGVGAAGGSSSLPSKSLVEPRIGNGGGARSPYERNGGERESMNSTGSSSGGPLTAPDPYAGSGGHPVQIGRGEEDEESQEEVDDGREWDDLKPYLNAQSSALVNSIQNLLAAIRTNSSPSALTEHLSEVIAIASSIVAVSSNALPASVRGEGDGLLRDLVSNTNKLSEAQEQGKGGGGFEKGLRQQIASASFGVAKSLKSLMKLGGAE</sequence>
<dbReference type="Pfam" id="PF12205">
    <property type="entry name" value="GIT1_C"/>
    <property type="match status" value="1"/>
</dbReference>
<dbReference type="GO" id="GO:0005078">
    <property type="term" value="F:MAP-kinase scaffold activity"/>
    <property type="evidence" value="ECO:0007669"/>
    <property type="project" value="TreeGrafter"/>
</dbReference>
<dbReference type="AlphaFoldDB" id="A0AAW0YGG9"/>
<feature type="compositionally biased region" description="Polar residues" evidence="3">
    <location>
        <begin position="881"/>
        <end position="899"/>
    </location>
</feature>
<dbReference type="GO" id="GO:0005826">
    <property type="term" value="C:actomyosin contractile ring"/>
    <property type="evidence" value="ECO:0007669"/>
    <property type="project" value="TreeGrafter"/>
</dbReference>
<protein>
    <recommendedName>
        <fullName evidence="4">GIT Spa2 homology (SHD) domain-containing protein</fullName>
    </recommendedName>
</protein>
<feature type="compositionally biased region" description="Acidic residues" evidence="3">
    <location>
        <begin position="1016"/>
        <end position="1028"/>
    </location>
</feature>
<dbReference type="PANTHER" id="PTHR21601">
    <property type="entry name" value="SPA2 PROTEIN"/>
    <property type="match status" value="1"/>
</dbReference>
<feature type="region of interest" description="Disordered" evidence="3">
    <location>
        <begin position="222"/>
        <end position="422"/>
    </location>
</feature>
<feature type="compositionally biased region" description="Low complexity" evidence="3">
    <location>
        <begin position="275"/>
        <end position="293"/>
    </location>
</feature>
<feature type="compositionally biased region" description="Polar residues" evidence="3">
    <location>
        <begin position="916"/>
        <end position="928"/>
    </location>
</feature>
<feature type="domain" description="GIT Spa2 homology (SHD)" evidence="4">
    <location>
        <begin position="188"/>
        <end position="218"/>
    </location>
</feature>
<dbReference type="InterPro" id="IPR013724">
    <property type="entry name" value="GIT_SHD"/>
</dbReference>
<dbReference type="EMBL" id="JBCAWK010000012">
    <property type="protein sequence ID" value="KAK8845496.1"/>
    <property type="molecule type" value="Genomic_DNA"/>
</dbReference>
<dbReference type="Proteomes" id="UP001388673">
    <property type="component" value="Unassembled WGS sequence"/>
</dbReference>
<proteinExistence type="predicted"/>
<evidence type="ECO:0000313" key="5">
    <source>
        <dbReference type="EMBL" id="KAK8845496.1"/>
    </source>
</evidence>
<feature type="domain" description="GIT Spa2 homology (SHD)" evidence="4">
    <location>
        <begin position="134"/>
        <end position="164"/>
    </location>
</feature>
<name>A0AAW0YGG9_9TREE</name>
<feature type="compositionally biased region" description="Polar residues" evidence="3">
    <location>
        <begin position="985"/>
        <end position="994"/>
    </location>
</feature>
<dbReference type="InterPro" id="IPR022018">
    <property type="entry name" value="GIT1_C"/>
</dbReference>
<evidence type="ECO:0000256" key="1">
    <source>
        <dbReference type="ARBA" id="ARBA00022737"/>
    </source>
</evidence>
<feature type="compositionally biased region" description="Gly residues" evidence="3">
    <location>
        <begin position="79"/>
        <end position="97"/>
    </location>
</feature>